<comment type="caution">
    <text evidence="2">The sequence shown here is derived from an EMBL/GenBank/DDBJ whole genome shotgun (WGS) entry which is preliminary data.</text>
</comment>
<dbReference type="InterPro" id="IPR036388">
    <property type="entry name" value="WH-like_DNA-bd_sf"/>
</dbReference>
<protein>
    <submittedName>
        <fullName evidence="2">ROK family protein</fullName>
    </submittedName>
</protein>
<evidence type="ECO:0000313" key="2">
    <source>
        <dbReference type="EMBL" id="MFC0544974.1"/>
    </source>
</evidence>
<dbReference type="Gene3D" id="3.30.420.40">
    <property type="match status" value="2"/>
</dbReference>
<dbReference type="Pfam" id="PF00480">
    <property type="entry name" value="ROK"/>
    <property type="match status" value="1"/>
</dbReference>
<dbReference type="SUPFAM" id="SSF46785">
    <property type="entry name" value="Winged helix' DNA-binding domain"/>
    <property type="match status" value="1"/>
</dbReference>
<dbReference type="InterPro" id="IPR043129">
    <property type="entry name" value="ATPase_NBD"/>
</dbReference>
<dbReference type="SUPFAM" id="SSF53067">
    <property type="entry name" value="Actin-like ATPase domain"/>
    <property type="match status" value="1"/>
</dbReference>
<dbReference type="PANTHER" id="PTHR18964">
    <property type="entry name" value="ROK (REPRESSOR, ORF, KINASE) FAMILY"/>
    <property type="match status" value="1"/>
</dbReference>
<name>A0ABV6MXC8_9PSEU</name>
<organism evidence="2 3">
    <name type="scientific">Kutzneria chonburiensis</name>
    <dbReference type="NCBI Taxonomy" id="1483604"/>
    <lineage>
        <taxon>Bacteria</taxon>
        <taxon>Bacillati</taxon>
        <taxon>Actinomycetota</taxon>
        <taxon>Actinomycetes</taxon>
        <taxon>Pseudonocardiales</taxon>
        <taxon>Pseudonocardiaceae</taxon>
        <taxon>Kutzneria</taxon>
    </lineage>
</organism>
<evidence type="ECO:0000313" key="3">
    <source>
        <dbReference type="Proteomes" id="UP001589810"/>
    </source>
</evidence>
<proteinExistence type="inferred from homology"/>
<sequence length="390" mass="40555">MAAKQTTRELRRRNRSALLSRLYLQGRGSRLELVDSSGLSSSTVSNVISDLIADGVVEEAGSAESEGGRPRTVLQVRRDYGHVIGVDIGETHIEVGLFDCALNTVATATYPMDGNLEPSHVAELILAGITEVVSTSEVSILGVGIGVPGSVDGDELVHAPTFGWRGVPLAKMLADGVNAPLYVDNCARTLGQAEMWRGAGRGSTRAVIALLGVGVGAALAVESDSYQGVSSSTTEWGHTVVHAGGLACRCGSQGCLEAYIGAEGILDRYLALPGSEPFAALDTEARMRELAARAEQPGPAAETMAATAEYLGIGIANLINLMSPDRVVLSGWVSLSIGHSILDAVQDAAARHTLSYLRDGTRIELGQLGPEAVALGAATLPVMRFLANGG</sequence>
<dbReference type="Gene3D" id="1.10.10.10">
    <property type="entry name" value="Winged helix-like DNA-binding domain superfamily/Winged helix DNA-binding domain"/>
    <property type="match status" value="1"/>
</dbReference>
<accession>A0ABV6MXC8</accession>
<dbReference type="PROSITE" id="PS01125">
    <property type="entry name" value="ROK"/>
    <property type="match status" value="1"/>
</dbReference>
<reference evidence="2 3" key="1">
    <citation type="submission" date="2024-09" db="EMBL/GenBank/DDBJ databases">
        <authorList>
            <person name="Sun Q."/>
            <person name="Mori K."/>
        </authorList>
    </citation>
    <scope>NUCLEOTIDE SEQUENCE [LARGE SCALE GENOMIC DNA]</scope>
    <source>
        <strain evidence="2 3">TBRC 1432</strain>
    </source>
</reference>
<dbReference type="PANTHER" id="PTHR18964:SF149">
    <property type="entry name" value="BIFUNCTIONAL UDP-N-ACETYLGLUCOSAMINE 2-EPIMERASE_N-ACETYLMANNOSAMINE KINASE"/>
    <property type="match status" value="1"/>
</dbReference>
<dbReference type="RefSeq" id="WP_379794253.1">
    <property type="nucleotide sequence ID" value="NZ_JBHLUD010000008.1"/>
</dbReference>
<keyword evidence="3" id="KW-1185">Reference proteome</keyword>
<dbReference type="Proteomes" id="UP001589810">
    <property type="component" value="Unassembled WGS sequence"/>
</dbReference>
<dbReference type="InterPro" id="IPR049874">
    <property type="entry name" value="ROK_cs"/>
</dbReference>
<evidence type="ECO:0000256" key="1">
    <source>
        <dbReference type="ARBA" id="ARBA00006479"/>
    </source>
</evidence>
<dbReference type="EMBL" id="JBHLUD010000008">
    <property type="protein sequence ID" value="MFC0544974.1"/>
    <property type="molecule type" value="Genomic_DNA"/>
</dbReference>
<dbReference type="InterPro" id="IPR036390">
    <property type="entry name" value="WH_DNA-bd_sf"/>
</dbReference>
<gene>
    <name evidence="2" type="ORF">ACFFH7_25945</name>
</gene>
<dbReference type="InterPro" id="IPR000600">
    <property type="entry name" value="ROK"/>
</dbReference>
<comment type="similarity">
    <text evidence="1">Belongs to the ROK (NagC/XylR) family.</text>
</comment>